<dbReference type="RefSeq" id="WP_187745332.1">
    <property type="nucleotide sequence ID" value="NZ_CP060828.1"/>
</dbReference>
<accession>A0A7H0I674</accession>
<dbReference type="InterPro" id="IPR006016">
    <property type="entry name" value="UspA"/>
</dbReference>
<dbReference type="InterPro" id="IPR014729">
    <property type="entry name" value="Rossmann-like_a/b/a_fold"/>
</dbReference>
<dbReference type="Pfam" id="PF00582">
    <property type="entry name" value="Usp"/>
    <property type="match status" value="2"/>
</dbReference>
<evidence type="ECO:0000256" key="1">
    <source>
        <dbReference type="ARBA" id="ARBA00008791"/>
    </source>
</evidence>
<dbReference type="EMBL" id="CP060828">
    <property type="protein sequence ID" value="QNP68290.1"/>
    <property type="molecule type" value="Genomic_DNA"/>
</dbReference>
<evidence type="ECO:0000259" key="2">
    <source>
        <dbReference type="Pfam" id="PF00582"/>
    </source>
</evidence>
<evidence type="ECO:0000313" key="3">
    <source>
        <dbReference type="EMBL" id="QNP68290.1"/>
    </source>
</evidence>
<gene>
    <name evidence="3" type="ORF">IAG44_01595</name>
</gene>
<organism evidence="3 4">
    <name type="scientific">Streptomyces roseirectus</name>
    <dbReference type="NCBI Taxonomy" id="2768066"/>
    <lineage>
        <taxon>Bacteria</taxon>
        <taxon>Bacillati</taxon>
        <taxon>Actinomycetota</taxon>
        <taxon>Actinomycetes</taxon>
        <taxon>Kitasatosporales</taxon>
        <taxon>Streptomycetaceae</taxon>
        <taxon>Streptomyces</taxon>
    </lineage>
</organism>
<dbReference type="PANTHER" id="PTHR46268">
    <property type="entry name" value="STRESS RESPONSE PROTEIN NHAX"/>
    <property type="match status" value="1"/>
</dbReference>
<dbReference type="PANTHER" id="PTHR46268:SF6">
    <property type="entry name" value="UNIVERSAL STRESS PROTEIN UP12"/>
    <property type="match status" value="1"/>
</dbReference>
<proteinExistence type="inferred from homology"/>
<sequence length="278" mass="29948">METTPVRPWCGVVRAVREPVVVGVDGSEASLRAVDWAADEAALRGAPLRLVHASLWNDHQEDGWGYDCRLLESAARRAHRRDPRVRISTEVAGERAERALLRAGESAAVLVLGTRDRADLTGRLLGSLSLAVAARADCPVIVVRDGHHAPEHGRIVVGVGGPAAVRFALREAEVRDAELEAVRTWRSPARPGAGRPAGASPERRAAQALERALRHAPERLRIRRRTAEGSARNLLVSASRGADLVVVGTRSGAGRLGQVTRRVLRHSACPVAVVPERH</sequence>
<dbReference type="Gene3D" id="3.40.50.620">
    <property type="entry name" value="HUPs"/>
    <property type="match status" value="2"/>
</dbReference>
<feature type="domain" description="UspA" evidence="2">
    <location>
        <begin position="19"/>
        <end position="144"/>
    </location>
</feature>
<comment type="similarity">
    <text evidence="1">Belongs to the universal stress protein A family.</text>
</comment>
<dbReference type="Proteomes" id="UP000516052">
    <property type="component" value="Chromosome"/>
</dbReference>
<feature type="domain" description="UspA" evidence="2">
    <location>
        <begin position="154"/>
        <end position="275"/>
    </location>
</feature>
<dbReference type="KEGG" id="sroi:IAG44_01595"/>
<dbReference type="PRINTS" id="PR01438">
    <property type="entry name" value="UNVRSLSTRESS"/>
</dbReference>
<dbReference type="SUPFAM" id="SSF52402">
    <property type="entry name" value="Adenine nucleotide alpha hydrolases-like"/>
    <property type="match status" value="2"/>
</dbReference>
<dbReference type="InterPro" id="IPR006015">
    <property type="entry name" value="Universal_stress_UspA"/>
</dbReference>
<reference evidence="3 4" key="1">
    <citation type="submission" date="2020-08" db="EMBL/GenBank/DDBJ databases">
        <title>A novel species.</title>
        <authorList>
            <person name="Gao J."/>
        </authorList>
    </citation>
    <scope>NUCLEOTIDE SEQUENCE [LARGE SCALE GENOMIC DNA]</scope>
    <source>
        <strain evidence="3 4">CRXT-G-22</strain>
    </source>
</reference>
<dbReference type="AlphaFoldDB" id="A0A7H0I674"/>
<protein>
    <submittedName>
        <fullName evidence="3">Universal stress protein</fullName>
    </submittedName>
</protein>
<keyword evidence="4" id="KW-1185">Reference proteome</keyword>
<evidence type="ECO:0000313" key="4">
    <source>
        <dbReference type="Proteomes" id="UP000516052"/>
    </source>
</evidence>
<name>A0A7H0I674_9ACTN</name>